<gene>
    <name evidence="2" type="ORF">BN1080_03170</name>
</gene>
<keyword evidence="1" id="KW-1133">Transmembrane helix</keyword>
<reference evidence="2 3" key="1">
    <citation type="submission" date="2014-09" db="EMBL/GenBank/DDBJ databases">
        <authorList>
            <person name="Urmite Genomes Urmite Genomes"/>
        </authorList>
    </citation>
    <scope>NUCLEOTIDE SEQUENCE [LARGE SCALE GENOMIC DNA]</scope>
    <source>
        <strain evidence="2 3">ES2</strain>
    </source>
</reference>
<dbReference type="AlphaFoldDB" id="A0A098EQT7"/>
<accession>A0A098EQT7</accession>
<evidence type="ECO:0000313" key="3">
    <source>
        <dbReference type="Proteomes" id="UP000043699"/>
    </source>
</evidence>
<sequence>MKNFTVKTRMIYFAVIALISIAFFVLQLYANSSGDYGMGSIIVLILWALLALFGIAGLIFTLSKRDRHQK</sequence>
<dbReference type="STRING" id="1499687.BN1080_03170"/>
<proteinExistence type="predicted"/>
<dbReference type="RefSeq" id="WP_052653432.1">
    <property type="nucleotide sequence ID" value="NZ_CCXS01000001.1"/>
</dbReference>
<dbReference type="EMBL" id="CCXS01000001">
    <property type="protein sequence ID" value="CEG24150.1"/>
    <property type="molecule type" value="Genomic_DNA"/>
</dbReference>
<organism evidence="2 3">
    <name type="scientific">Planococcus massiliensis</name>
    <dbReference type="NCBI Taxonomy" id="1499687"/>
    <lineage>
        <taxon>Bacteria</taxon>
        <taxon>Bacillati</taxon>
        <taxon>Bacillota</taxon>
        <taxon>Bacilli</taxon>
        <taxon>Bacillales</taxon>
        <taxon>Caryophanaceae</taxon>
        <taxon>Planococcus</taxon>
    </lineage>
</organism>
<evidence type="ECO:0000313" key="2">
    <source>
        <dbReference type="EMBL" id="CEG24150.1"/>
    </source>
</evidence>
<protein>
    <submittedName>
        <fullName evidence="2">Uncharacterized protein</fullName>
    </submittedName>
</protein>
<keyword evidence="3" id="KW-1185">Reference proteome</keyword>
<keyword evidence="1" id="KW-0812">Transmembrane</keyword>
<dbReference type="OrthoDB" id="2428862at2"/>
<dbReference type="Proteomes" id="UP000043699">
    <property type="component" value="Unassembled WGS sequence"/>
</dbReference>
<evidence type="ECO:0000256" key="1">
    <source>
        <dbReference type="SAM" id="Phobius"/>
    </source>
</evidence>
<feature type="transmembrane region" description="Helical" evidence="1">
    <location>
        <begin position="12"/>
        <end position="30"/>
    </location>
</feature>
<feature type="transmembrane region" description="Helical" evidence="1">
    <location>
        <begin position="36"/>
        <end position="62"/>
    </location>
</feature>
<keyword evidence="1" id="KW-0472">Membrane</keyword>
<name>A0A098EQT7_9BACL</name>